<evidence type="ECO:0000256" key="9">
    <source>
        <dbReference type="SAM" id="MobiDB-lite"/>
    </source>
</evidence>
<dbReference type="SUPFAM" id="SSF56112">
    <property type="entry name" value="Protein kinase-like (PK-like)"/>
    <property type="match status" value="2"/>
</dbReference>
<dbReference type="GO" id="GO:0005886">
    <property type="term" value="C:plasma membrane"/>
    <property type="evidence" value="ECO:0007669"/>
    <property type="project" value="TreeGrafter"/>
</dbReference>
<dbReference type="EMBL" id="JAUUTY010000004">
    <property type="protein sequence ID" value="KAK1642482.1"/>
    <property type="molecule type" value="Genomic_DNA"/>
</dbReference>
<evidence type="ECO:0000256" key="11">
    <source>
        <dbReference type="SAM" id="SignalP"/>
    </source>
</evidence>
<dbReference type="Pfam" id="PF00069">
    <property type="entry name" value="Pkinase"/>
    <property type="match status" value="1"/>
</dbReference>
<dbReference type="GO" id="GO:0004674">
    <property type="term" value="F:protein serine/threonine kinase activity"/>
    <property type="evidence" value="ECO:0007669"/>
    <property type="project" value="UniProtKB-KW"/>
</dbReference>
<feature type="domain" description="Protein kinase" evidence="12">
    <location>
        <begin position="363"/>
        <end position="669"/>
    </location>
</feature>
<evidence type="ECO:0000256" key="2">
    <source>
        <dbReference type="ARBA" id="ARBA00022527"/>
    </source>
</evidence>
<feature type="chain" id="PRO_5042209811" description="Protein kinase domain-containing protein" evidence="11">
    <location>
        <begin position="22"/>
        <end position="1499"/>
    </location>
</feature>
<protein>
    <recommendedName>
        <fullName evidence="12">Protein kinase domain-containing protein</fullName>
    </recommendedName>
</protein>
<keyword evidence="6" id="KW-0067">ATP-binding</keyword>
<dbReference type="Pfam" id="PF13947">
    <property type="entry name" value="GUB_WAK_bind"/>
    <property type="match status" value="2"/>
</dbReference>
<feature type="region of interest" description="Disordered" evidence="9">
    <location>
        <begin position="674"/>
        <end position="694"/>
    </location>
</feature>
<dbReference type="InterPro" id="IPR000719">
    <property type="entry name" value="Prot_kinase_dom"/>
</dbReference>
<keyword evidence="4 11" id="KW-0732">Signal</keyword>
<evidence type="ECO:0000256" key="4">
    <source>
        <dbReference type="ARBA" id="ARBA00022729"/>
    </source>
</evidence>
<sequence>MPGESTFMLIFIATIFLPAVATPDGASSGRSISLPGCPDKCGDVPIPYPFGIGMHCAASRLNSYFNLTCNDTINPPKPKVGDPGAVVEIADISLEHGEMRVLTPVNYICFKSNTTFTKGTQGYGLEFTPFLPSPSRNRFTVIGCNTLGLISGYKDTASQYVAGCYSYCEGINNTSEGAPCAGMGCCESALPNNLTSLEVVFEMNQSKVWRFNPCFYAMVAEVGWYNFSQQDLVGTLGFIDGRADNGAPAIIDWAIRNGSCPEKGKHTPNDYACISINSYCVSANNGPGYLCQCSKGYDGNPYLFNGCQDTDECALRKQDPKYEDMYPCRKGVCQNTLGTYLCKCKGGKILANTNSECPSLNFSAENLVIGLSVSGTVVMALACLLLMHFQRKRHMKEKDEYFKQNGGLQLYDEMRSRQVDTIRILTEKEIKRATDNYNEDRVIGCGGQGMVYKGTLDDQKEVAIKKSKFVSRGTLSEFIHNADRRRSPIPLGLRLKIATQSAEALAYLHSSTARTILHGDVKSANILLDDQLNAKVADFGASTLKSMDESEFIMFVHGTLGYLDPESFISHCLTDKSDVYSFGVVLLELLTRKRAIYKDNFNEKQSLSYSFPLKFHQKNYRTMLDPEIIEDAGTAVLEKMAELAVHCLRPKGDDRPTMKEVAERLHMMTRLQFDATSAPENSRPDKSLLSKNEDNGYAKNYRGSSSIVAPFDETTHGTIDMSELLMCCLHTSNFRNWHSAIPGGKAVMLIFIAIIFFPAVGTPAGASSGRSMSLQGCPDKCGDVPIPYPFGIGTQCAATSLNSYFNLICDSTTDPPRPMVGDPGTEDEITGISLEHGEVRVLSPVSYICFMSNNKFNSSNLGYDLQLTPFLPSPSRNRFTVIGCNTLGLVSGYKDTASQYVAGCYSYCEGVNNTTEGAPCAGMGCCETAIPANLTSFGVMFQMNQSKVWRFNPCFYGMVAEVGWYNFSQQDLVGRLGFINDRAKKGAPVIADWAIRNGSCPEKGQDKPNDYACVSANSYCTAVNNGPGYLCQCSKGYDGNPYLPNGCQDTDECALRKQDPKYEDMYPCRKGVCQNTLGSYLCKCKGGKILAETNSECPSLHFSAEKLVIGLSVSGTVVMALACLLLMQFQRKRHMKEKDEYFKQNGGLQLYDEMRSRQVDTIRILTEKEIKRATDNFNEDRVIGCGGQGMVYKGTLVDQKEVAIKKSKVINDDCREEFVNEIIILSQINHRNIVRLIGCCLDVDVPMLVYEFVSRGTLSEFIHSTDYRRSPIPLDLRLKVATQSAEALAYLHSSTARTILHGDVKSANILLDDQLNAKVADFGASTLKSMDESEFIMFVHGTLGYLDPESFISHCLTDRSDVYSFGVVLLELMTRKNAIYKDNFNEKQALSYSFPLKFHQKKHQAMLDTEIIEDAGTGVLEKMAEIAVHCLSPRGDDRPTMKEVAERLQMMRRLQFDATGAHENSSYADNYKGAYSVVPFDETTQGTIGMSELVEDLAR</sequence>
<keyword evidence="2" id="KW-0418">Kinase</keyword>
<dbReference type="SMART" id="SM00179">
    <property type="entry name" value="EGF_CA"/>
    <property type="match status" value="2"/>
</dbReference>
<evidence type="ECO:0000256" key="3">
    <source>
        <dbReference type="ARBA" id="ARBA00022679"/>
    </source>
</evidence>
<dbReference type="FunFam" id="3.30.200.20:FF:000708">
    <property type="entry name" value="Protein kinase superfamily protein"/>
    <property type="match status" value="1"/>
</dbReference>
<proteinExistence type="predicted"/>
<dbReference type="Gene3D" id="3.30.200.20">
    <property type="entry name" value="Phosphorylase Kinase, domain 1"/>
    <property type="match status" value="2"/>
</dbReference>
<dbReference type="GO" id="GO:0007166">
    <property type="term" value="P:cell surface receptor signaling pathway"/>
    <property type="evidence" value="ECO:0007669"/>
    <property type="project" value="InterPro"/>
</dbReference>
<keyword evidence="10" id="KW-0812">Transmembrane</keyword>
<dbReference type="FunFam" id="2.10.25.10:FF:000704">
    <property type="entry name" value="Os12g0614800 protein"/>
    <property type="match status" value="2"/>
</dbReference>
<dbReference type="InterPro" id="IPR011009">
    <property type="entry name" value="Kinase-like_dom_sf"/>
</dbReference>
<keyword evidence="2" id="KW-0723">Serine/threonine-protein kinase</keyword>
<evidence type="ECO:0000313" key="14">
    <source>
        <dbReference type="Proteomes" id="UP001231189"/>
    </source>
</evidence>
<dbReference type="PANTHER" id="PTHR27005:SF59">
    <property type="entry name" value="OS12G0615300 PROTEIN"/>
    <property type="match status" value="1"/>
</dbReference>
<comment type="caution">
    <text evidence="13">The sequence shown here is derived from an EMBL/GenBank/DDBJ whole genome shotgun (WGS) entry which is preliminary data.</text>
</comment>
<feature type="domain" description="Protein kinase" evidence="12">
    <location>
        <begin position="1177"/>
        <end position="1451"/>
    </location>
</feature>
<feature type="transmembrane region" description="Helical" evidence="10">
    <location>
        <begin position="746"/>
        <end position="766"/>
    </location>
</feature>
<evidence type="ECO:0000256" key="10">
    <source>
        <dbReference type="SAM" id="Phobius"/>
    </source>
</evidence>
<dbReference type="SMART" id="SM00220">
    <property type="entry name" value="S_TKc"/>
    <property type="match status" value="2"/>
</dbReference>
<dbReference type="Gene3D" id="1.10.510.10">
    <property type="entry name" value="Transferase(Phosphotransferase) domain 1"/>
    <property type="match status" value="2"/>
</dbReference>
<dbReference type="InterPro" id="IPR025287">
    <property type="entry name" value="WAK_GUB"/>
</dbReference>
<name>A0AAD8W6D5_LOLMU</name>
<feature type="compositionally biased region" description="Basic and acidic residues" evidence="9">
    <location>
        <begin position="682"/>
        <end position="694"/>
    </location>
</feature>
<keyword evidence="8" id="KW-0325">Glycoprotein</keyword>
<keyword evidence="5" id="KW-0547">Nucleotide-binding</keyword>
<dbReference type="SUPFAM" id="SSF57196">
    <property type="entry name" value="EGF/Laminin"/>
    <property type="match status" value="1"/>
</dbReference>
<reference evidence="13" key="1">
    <citation type="submission" date="2023-07" db="EMBL/GenBank/DDBJ databases">
        <title>A chromosome-level genome assembly of Lolium multiflorum.</title>
        <authorList>
            <person name="Chen Y."/>
            <person name="Copetti D."/>
            <person name="Kolliker R."/>
            <person name="Studer B."/>
        </authorList>
    </citation>
    <scope>NUCLEOTIDE SEQUENCE</scope>
    <source>
        <strain evidence="13">02402/16</strain>
        <tissue evidence="13">Leaf</tissue>
    </source>
</reference>
<dbReference type="GO" id="GO:0030247">
    <property type="term" value="F:polysaccharide binding"/>
    <property type="evidence" value="ECO:0007669"/>
    <property type="project" value="InterPro"/>
</dbReference>
<evidence type="ECO:0000313" key="13">
    <source>
        <dbReference type="EMBL" id="KAK1642482.1"/>
    </source>
</evidence>
<dbReference type="PROSITE" id="PS00108">
    <property type="entry name" value="PROTEIN_KINASE_ST"/>
    <property type="match status" value="2"/>
</dbReference>
<dbReference type="InterPro" id="IPR001245">
    <property type="entry name" value="Ser-Thr/Tyr_kinase_cat_dom"/>
</dbReference>
<dbReference type="PANTHER" id="PTHR27005">
    <property type="entry name" value="WALL-ASSOCIATED RECEPTOR KINASE-LIKE 21"/>
    <property type="match status" value="1"/>
</dbReference>
<evidence type="ECO:0000256" key="8">
    <source>
        <dbReference type="ARBA" id="ARBA00023180"/>
    </source>
</evidence>
<evidence type="ECO:0000259" key="12">
    <source>
        <dbReference type="PROSITE" id="PS50011"/>
    </source>
</evidence>
<dbReference type="PROSITE" id="PS01187">
    <property type="entry name" value="EGF_CA"/>
    <property type="match status" value="2"/>
</dbReference>
<dbReference type="InterPro" id="IPR000742">
    <property type="entry name" value="EGF"/>
</dbReference>
<keyword evidence="14" id="KW-1185">Reference proteome</keyword>
<dbReference type="InterPro" id="IPR018097">
    <property type="entry name" value="EGF_Ca-bd_CS"/>
</dbReference>
<evidence type="ECO:0000256" key="6">
    <source>
        <dbReference type="ARBA" id="ARBA00022840"/>
    </source>
</evidence>
<comment type="subcellular location">
    <subcellularLocation>
        <location evidence="1">Membrane</location>
        <topology evidence="1">Single-pass type I membrane protein</topology>
    </subcellularLocation>
</comment>
<feature type="transmembrane region" description="Helical" evidence="10">
    <location>
        <begin position="1107"/>
        <end position="1127"/>
    </location>
</feature>
<dbReference type="InterPro" id="IPR001881">
    <property type="entry name" value="EGF-like_Ca-bd_dom"/>
</dbReference>
<dbReference type="FunFam" id="1.10.510.10:FF:000084">
    <property type="entry name" value="Wall-associated receptor kinase 2"/>
    <property type="match status" value="2"/>
</dbReference>
<keyword evidence="7" id="KW-1015">Disulfide bond</keyword>
<dbReference type="PROSITE" id="PS50011">
    <property type="entry name" value="PROTEIN_KINASE_DOM"/>
    <property type="match status" value="2"/>
</dbReference>
<keyword evidence="3" id="KW-0808">Transferase</keyword>
<dbReference type="Pfam" id="PF07714">
    <property type="entry name" value="PK_Tyr_Ser-Thr"/>
    <property type="match status" value="1"/>
</dbReference>
<keyword evidence="10" id="KW-0472">Membrane</keyword>
<dbReference type="Gene3D" id="2.10.25.10">
    <property type="entry name" value="Laminin"/>
    <property type="match status" value="2"/>
</dbReference>
<evidence type="ECO:0000256" key="7">
    <source>
        <dbReference type="ARBA" id="ARBA00023157"/>
    </source>
</evidence>
<evidence type="ECO:0000256" key="5">
    <source>
        <dbReference type="ARBA" id="ARBA00022741"/>
    </source>
</evidence>
<dbReference type="GO" id="GO:0005509">
    <property type="term" value="F:calcium ion binding"/>
    <property type="evidence" value="ECO:0007669"/>
    <property type="project" value="InterPro"/>
</dbReference>
<dbReference type="GO" id="GO:0005524">
    <property type="term" value="F:ATP binding"/>
    <property type="evidence" value="ECO:0007669"/>
    <property type="project" value="UniProtKB-KW"/>
</dbReference>
<feature type="signal peptide" evidence="11">
    <location>
        <begin position="1"/>
        <end position="21"/>
    </location>
</feature>
<dbReference type="CDD" id="cd00054">
    <property type="entry name" value="EGF_CA"/>
    <property type="match status" value="2"/>
</dbReference>
<dbReference type="SMART" id="SM00181">
    <property type="entry name" value="EGF"/>
    <property type="match status" value="4"/>
</dbReference>
<dbReference type="Proteomes" id="UP001231189">
    <property type="component" value="Unassembled WGS sequence"/>
</dbReference>
<feature type="transmembrane region" description="Helical" evidence="10">
    <location>
        <begin position="367"/>
        <end position="389"/>
    </location>
</feature>
<evidence type="ECO:0000256" key="1">
    <source>
        <dbReference type="ARBA" id="ARBA00004479"/>
    </source>
</evidence>
<organism evidence="13 14">
    <name type="scientific">Lolium multiflorum</name>
    <name type="common">Italian ryegrass</name>
    <name type="synonym">Lolium perenne subsp. multiflorum</name>
    <dbReference type="NCBI Taxonomy" id="4521"/>
    <lineage>
        <taxon>Eukaryota</taxon>
        <taxon>Viridiplantae</taxon>
        <taxon>Streptophyta</taxon>
        <taxon>Embryophyta</taxon>
        <taxon>Tracheophyta</taxon>
        <taxon>Spermatophyta</taxon>
        <taxon>Magnoliopsida</taxon>
        <taxon>Liliopsida</taxon>
        <taxon>Poales</taxon>
        <taxon>Poaceae</taxon>
        <taxon>BOP clade</taxon>
        <taxon>Pooideae</taxon>
        <taxon>Poodae</taxon>
        <taxon>Poeae</taxon>
        <taxon>Poeae Chloroplast Group 2 (Poeae type)</taxon>
        <taxon>Loliodinae</taxon>
        <taxon>Loliinae</taxon>
        <taxon>Lolium</taxon>
    </lineage>
</organism>
<accession>A0AAD8W6D5</accession>
<dbReference type="InterPro" id="IPR008271">
    <property type="entry name" value="Ser/Thr_kinase_AS"/>
</dbReference>
<keyword evidence="10" id="KW-1133">Transmembrane helix</keyword>
<gene>
    <name evidence="13" type="ORF">QYE76_060287</name>
</gene>
<dbReference type="InterPro" id="IPR045274">
    <property type="entry name" value="WAK-like"/>
</dbReference>